<feature type="domain" description="TfoX N-terminal" evidence="1">
    <location>
        <begin position="11"/>
        <end position="104"/>
    </location>
</feature>
<dbReference type="PANTHER" id="PTHR36121:SF1">
    <property type="entry name" value="PROTEIN SXY"/>
    <property type="match status" value="1"/>
</dbReference>
<dbReference type="InterPro" id="IPR047525">
    <property type="entry name" value="TfoX-like"/>
</dbReference>
<protein>
    <submittedName>
        <fullName evidence="2">TfoX/Sxy family protein</fullName>
    </submittedName>
</protein>
<proteinExistence type="predicted"/>
<evidence type="ECO:0000313" key="3">
    <source>
        <dbReference type="Proteomes" id="UP001331561"/>
    </source>
</evidence>
<dbReference type="InterPro" id="IPR007076">
    <property type="entry name" value="TfoX_N"/>
</dbReference>
<dbReference type="PANTHER" id="PTHR36121">
    <property type="entry name" value="PROTEIN SXY"/>
    <property type="match status" value="1"/>
</dbReference>
<reference evidence="2 3" key="1">
    <citation type="submission" date="2024-01" db="EMBL/GenBank/DDBJ databases">
        <title>Uliginosibacterium soil sp. nov.</title>
        <authorList>
            <person name="Lv Y."/>
        </authorList>
    </citation>
    <scope>NUCLEOTIDE SEQUENCE [LARGE SCALE GENOMIC DNA]</scope>
    <source>
        <strain evidence="2 3">H3</strain>
    </source>
</reference>
<accession>A0ABU6K7A6</accession>
<dbReference type="Gene3D" id="3.30.1460.30">
    <property type="entry name" value="YgaC/TfoX-N like chaperone"/>
    <property type="match status" value="1"/>
</dbReference>
<name>A0ABU6K7A6_9RHOO</name>
<evidence type="ECO:0000259" key="1">
    <source>
        <dbReference type="Pfam" id="PF04993"/>
    </source>
</evidence>
<dbReference type="SUPFAM" id="SSF159894">
    <property type="entry name" value="YgaC/TfoX-N like"/>
    <property type="match status" value="1"/>
</dbReference>
<evidence type="ECO:0000313" key="2">
    <source>
        <dbReference type="EMBL" id="MEC5387397.1"/>
    </source>
</evidence>
<dbReference type="Pfam" id="PF04993">
    <property type="entry name" value="TfoX_N"/>
    <property type="match status" value="1"/>
</dbReference>
<organism evidence="2 3">
    <name type="scientific">Uliginosibacterium silvisoli</name>
    <dbReference type="NCBI Taxonomy" id="3114758"/>
    <lineage>
        <taxon>Bacteria</taxon>
        <taxon>Pseudomonadati</taxon>
        <taxon>Pseudomonadota</taxon>
        <taxon>Betaproteobacteria</taxon>
        <taxon>Rhodocyclales</taxon>
        <taxon>Zoogloeaceae</taxon>
        <taxon>Uliginosibacterium</taxon>
    </lineage>
</organism>
<sequence length="122" mass="13676">MHDEFADHLRELFAPLGAIQIKRMFGGAGIYAEDIMFALLADDVLYLKVDEQNRALFEAEGLEAFSYVAKGNRRVSLSYFRAPDEAMDSAQLMLPWARSAFAAALRASVRKTSSKAVRTNKR</sequence>
<dbReference type="Proteomes" id="UP001331561">
    <property type="component" value="Unassembled WGS sequence"/>
</dbReference>
<dbReference type="RefSeq" id="WP_327600366.1">
    <property type="nucleotide sequence ID" value="NZ_JAYXHS010000003.1"/>
</dbReference>
<comment type="caution">
    <text evidence="2">The sequence shown here is derived from an EMBL/GenBank/DDBJ whole genome shotgun (WGS) entry which is preliminary data.</text>
</comment>
<keyword evidence="3" id="KW-1185">Reference proteome</keyword>
<dbReference type="EMBL" id="JAYXHS010000003">
    <property type="protein sequence ID" value="MEC5387397.1"/>
    <property type="molecule type" value="Genomic_DNA"/>
</dbReference>
<gene>
    <name evidence="2" type="ORF">VVD49_16830</name>
</gene>